<dbReference type="SUPFAM" id="SSF53335">
    <property type="entry name" value="S-adenosyl-L-methionine-dependent methyltransferases"/>
    <property type="match status" value="2"/>
</dbReference>
<dbReference type="PRINTS" id="PR00508">
    <property type="entry name" value="S21N4MTFRASE"/>
</dbReference>
<evidence type="ECO:0000313" key="11">
    <source>
        <dbReference type="Proteomes" id="UP000824118"/>
    </source>
</evidence>
<dbReference type="Proteomes" id="UP000824118">
    <property type="component" value="Unassembled WGS sequence"/>
</dbReference>
<protein>
    <recommendedName>
        <fullName evidence="8">Methyltransferase</fullName>
        <ecNumber evidence="8">2.1.1.-</ecNumber>
    </recommendedName>
</protein>
<comment type="caution">
    <text evidence="10">The sequence shown here is derived from an EMBL/GenBank/DDBJ whole genome shotgun (WGS) entry which is preliminary data.</text>
</comment>
<feature type="domain" description="DNA methylase N-4/N-6" evidence="9">
    <location>
        <begin position="43"/>
        <end position="131"/>
    </location>
</feature>
<dbReference type="InterPro" id="IPR001091">
    <property type="entry name" value="RM_Methyltransferase"/>
</dbReference>
<comment type="similarity">
    <text evidence="1">Belongs to the N(4)/N(6)-methyltransferase family. N(4) subfamily.</text>
</comment>
<dbReference type="EMBL" id="DVNG01000120">
    <property type="protein sequence ID" value="HIU50946.1"/>
    <property type="molecule type" value="Genomic_DNA"/>
</dbReference>
<evidence type="ECO:0000313" key="10">
    <source>
        <dbReference type="EMBL" id="HIU50946.1"/>
    </source>
</evidence>
<evidence type="ECO:0000256" key="5">
    <source>
        <dbReference type="ARBA" id="ARBA00022747"/>
    </source>
</evidence>
<dbReference type="GO" id="GO:0008170">
    <property type="term" value="F:N-methyltransferase activity"/>
    <property type="evidence" value="ECO:0007669"/>
    <property type="project" value="InterPro"/>
</dbReference>
<keyword evidence="3" id="KW-0808">Transferase</keyword>
<dbReference type="AlphaFoldDB" id="A0A9D1S8K6"/>
<dbReference type="GO" id="GO:0015667">
    <property type="term" value="F:site-specific DNA-methyltransferase (cytosine-N4-specific) activity"/>
    <property type="evidence" value="ECO:0007669"/>
    <property type="project" value="UniProtKB-EC"/>
</dbReference>
<name>A0A9D1S8K6_9FIRM</name>
<keyword evidence="4" id="KW-0949">S-adenosyl-L-methionine</keyword>
<dbReference type="PROSITE" id="PS00093">
    <property type="entry name" value="N4_MTASE"/>
    <property type="match status" value="1"/>
</dbReference>
<evidence type="ECO:0000256" key="6">
    <source>
        <dbReference type="ARBA" id="ARBA00023125"/>
    </source>
</evidence>
<dbReference type="GO" id="GO:0009307">
    <property type="term" value="P:DNA restriction-modification system"/>
    <property type="evidence" value="ECO:0007669"/>
    <property type="project" value="UniProtKB-KW"/>
</dbReference>
<evidence type="ECO:0000256" key="2">
    <source>
        <dbReference type="ARBA" id="ARBA00022603"/>
    </source>
</evidence>
<evidence type="ECO:0000256" key="3">
    <source>
        <dbReference type="ARBA" id="ARBA00022679"/>
    </source>
</evidence>
<keyword evidence="6" id="KW-0238">DNA-binding</keyword>
<dbReference type="InterPro" id="IPR029063">
    <property type="entry name" value="SAM-dependent_MTases_sf"/>
</dbReference>
<dbReference type="InterPro" id="IPR017985">
    <property type="entry name" value="MeTrfase_CN4_CS"/>
</dbReference>
<accession>A0A9D1S8K6</accession>
<evidence type="ECO:0000256" key="4">
    <source>
        <dbReference type="ARBA" id="ARBA00022691"/>
    </source>
</evidence>
<evidence type="ECO:0000259" key="9">
    <source>
        <dbReference type="Pfam" id="PF01555"/>
    </source>
</evidence>
<evidence type="ECO:0000256" key="1">
    <source>
        <dbReference type="ARBA" id="ARBA00010203"/>
    </source>
</evidence>
<reference evidence="10" key="2">
    <citation type="journal article" date="2021" name="PeerJ">
        <title>Extensive microbial diversity within the chicken gut microbiome revealed by metagenomics and culture.</title>
        <authorList>
            <person name="Gilroy R."/>
            <person name="Ravi A."/>
            <person name="Getino M."/>
            <person name="Pursley I."/>
            <person name="Horton D.L."/>
            <person name="Alikhan N.F."/>
            <person name="Baker D."/>
            <person name="Gharbi K."/>
            <person name="Hall N."/>
            <person name="Watson M."/>
            <person name="Adriaenssens E.M."/>
            <person name="Foster-Nyarko E."/>
            <person name="Jarju S."/>
            <person name="Secka A."/>
            <person name="Antonio M."/>
            <person name="Oren A."/>
            <person name="Chaudhuri R.R."/>
            <person name="La Ragione R."/>
            <person name="Hildebrand F."/>
            <person name="Pallen M.J."/>
        </authorList>
    </citation>
    <scope>NUCLEOTIDE SEQUENCE</scope>
    <source>
        <strain evidence="10">ChiGjej1B1-1684</strain>
    </source>
</reference>
<dbReference type="GO" id="GO:0032259">
    <property type="term" value="P:methylation"/>
    <property type="evidence" value="ECO:0007669"/>
    <property type="project" value="UniProtKB-KW"/>
</dbReference>
<dbReference type="EC" id="2.1.1.-" evidence="8"/>
<comment type="catalytic activity">
    <reaction evidence="7">
        <text>a 2'-deoxycytidine in DNA + S-adenosyl-L-methionine = an N(4)-methyl-2'-deoxycytidine in DNA + S-adenosyl-L-homocysteine + H(+)</text>
        <dbReference type="Rhea" id="RHEA:16857"/>
        <dbReference type="Rhea" id="RHEA-COMP:11369"/>
        <dbReference type="Rhea" id="RHEA-COMP:13674"/>
        <dbReference type="ChEBI" id="CHEBI:15378"/>
        <dbReference type="ChEBI" id="CHEBI:57856"/>
        <dbReference type="ChEBI" id="CHEBI:59789"/>
        <dbReference type="ChEBI" id="CHEBI:85452"/>
        <dbReference type="ChEBI" id="CHEBI:137933"/>
        <dbReference type="EC" id="2.1.1.113"/>
    </reaction>
</comment>
<dbReference type="InterPro" id="IPR002941">
    <property type="entry name" value="DNA_methylase_N4/N6"/>
</dbReference>
<dbReference type="Gene3D" id="3.40.50.150">
    <property type="entry name" value="Vaccinia Virus protein VP39"/>
    <property type="match status" value="2"/>
</dbReference>
<evidence type="ECO:0000256" key="7">
    <source>
        <dbReference type="ARBA" id="ARBA00049120"/>
    </source>
</evidence>
<dbReference type="GO" id="GO:0003677">
    <property type="term" value="F:DNA binding"/>
    <property type="evidence" value="ECO:0007669"/>
    <property type="project" value="UniProtKB-KW"/>
</dbReference>
<evidence type="ECO:0000256" key="8">
    <source>
        <dbReference type="RuleBase" id="RU362026"/>
    </source>
</evidence>
<dbReference type="CDD" id="cd02440">
    <property type="entry name" value="AdoMet_MTases"/>
    <property type="match status" value="1"/>
</dbReference>
<dbReference type="Pfam" id="PF01555">
    <property type="entry name" value="N6_N4_Mtase"/>
    <property type="match status" value="1"/>
</dbReference>
<keyword evidence="5" id="KW-0680">Restriction system</keyword>
<keyword evidence="2" id="KW-0489">Methyltransferase</keyword>
<sequence length="311" mass="35627">MAQQKMKFVCCKCGAETDAAITTERYKKLLCRECFGKRKDTRTNQLNDLTGTEWAKHSKSIETYPDTRTPNQKEHGACFPRSLARHQIEIYTKAGDVVLDPFMGVGTTMLAAHELGRTSLGIELNPRFAQMCRDELSENGICAEIFEDDADNMLSHIPEGSVDFILTSPPYANLLKTIKGDFAYKWREHSAIDPIKNPAPYSSNDHDIGNMEYNEGIQAIASIMEKCFVVQKPNTYAVWIVKDFRDLKRKVPYINFHGDVIRCAEDAGYTLWDIRIYDQTNFRPLVCLGYPSRNYYLNIGHSYMLVFKKMR</sequence>
<proteinExistence type="inferred from homology"/>
<organism evidence="10 11">
    <name type="scientific">Candidatus Limousia pullorum</name>
    <dbReference type="NCBI Taxonomy" id="2840860"/>
    <lineage>
        <taxon>Bacteria</taxon>
        <taxon>Bacillati</taxon>
        <taxon>Bacillota</taxon>
        <taxon>Clostridia</taxon>
        <taxon>Eubacteriales</taxon>
        <taxon>Oscillospiraceae</taxon>
        <taxon>Oscillospiraceae incertae sedis</taxon>
        <taxon>Candidatus Limousia</taxon>
    </lineage>
</organism>
<gene>
    <name evidence="10" type="ORF">IAD22_08045</name>
</gene>
<reference evidence="10" key="1">
    <citation type="submission" date="2020-10" db="EMBL/GenBank/DDBJ databases">
        <authorList>
            <person name="Gilroy R."/>
        </authorList>
    </citation>
    <scope>NUCLEOTIDE SEQUENCE</scope>
    <source>
        <strain evidence="10">ChiGjej1B1-1684</strain>
    </source>
</reference>